<feature type="compositionally biased region" description="Low complexity" evidence="1">
    <location>
        <begin position="146"/>
        <end position="165"/>
    </location>
</feature>
<feature type="compositionally biased region" description="Low complexity" evidence="1">
    <location>
        <begin position="299"/>
        <end position="308"/>
    </location>
</feature>
<proteinExistence type="predicted"/>
<feature type="compositionally biased region" description="Basic and acidic residues" evidence="1">
    <location>
        <begin position="245"/>
        <end position="261"/>
    </location>
</feature>
<sequence length="337" mass="36165">MAGNNQNLDTVLGVLGLVSVPPVLGALIYNLLPCTRLQELEQIFSETEGMLQKNTEAGLLGTRDMVSGFHRRLEMLRGQIDDARAESHSATTYAQNFKKMLAGLSRRIYSLSGEVKKLRADISTTTARERERLREAQSFIVSQADPSQTSTSGSPLSPLSRSAPLGEDSSSVSLRGTEAINDNARDECASTACQAADAFHPPPHLSNPDSIMLAGGSTATVDASSQSLVTTAPPSSDSTAFCAGDRGDPVPHSAESLERSRLSSSPSARGSISRHKRYDNGLSRVRVLPRLFRGRPNRARSSSSSTRSLMLVPSRTLEPIGHPSDGDDAEWEDVDVC</sequence>
<dbReference type="AlphaFoldDB" id="A0A1Y2IJ18"/>
<accession>A0A1Y2IJ18</accession>
<feature type="region of interest" description="Disordered" evidence="1">
    <location>
        <begin position="293"/>
        <end position="337"/>
    </location>
</feature>
<evidence type="ECO:0000256" key="1">
    <source>
        <dbReference type="SAM" id="MobiDB-lite"/>
    </source>
</evidence>
<gene>
    <name evidence="2" type="ORF">PYCCODRAFT_1459843</name>
</gene>
<feature type="compositionally biased region" description="Polar residues" evidence="1">
    <location>
        <begin position="224"/>
        <end position="239"/>
    </location>
</feature>
<evidence type="ECO:0000313" key="2">
    <source>
        <dbReference type="EMBL" id="OSD01160.1"/>
    </source>
</evidence>
<reference evidence="2 3" key="1">
    <citation type="journal article" date="2015" name="Biotechnol. Biofuels">
        <title>Enhanced degradation of softwood versus hardwood by the white-rot fungus Pycnoporus coccineus.</title>
        <authorList>
            <person name="Couturier M."/>
            <person name="Navarro D."/>
            <person name="Chevret D."/>
            <person name="Henrissat B."/>
            <person name="Piumi F."/>
            <person name="Ruiz-Duenas F.J."/>
            <person name="Martinez A.T."/>
            <person name="Grigoriev I.V."/>
            <person name="Riley R."/>
            <person name="Lipzen A."/>
            <person name="Berrin J.G."/>
            <person name="Master E.R."/>
            <person name="Rosso M.N."/>
        </authorList>
    </citation>
    <scope>NUCLEOTIDE SEQUENCE [LARGE SCALE GENOMIC DNA]</scope>
    <source>
        <strain evidence="2 3">BRFM310</strain>
    </source>
</reference>
<feature type="compositionally biased region" description="Low complexity" evidence="1">
    <location>
        <begin position="262"/>
        <end position="271"/>
    </location>
</feature>
<feature type="region of interest" description="Disordered" evidence="1">
    <location>
        <begin position="138"/>
        <end position="172"/>
    </location>
</feature>
<organism evidence="2 3">
    <name type="scientific">Trametes coccinea (strain BRFM310)</name>
    <name type="common">Pycnoporus coccineus</name>
    <dbReference type="NCBI Taxonomy" id="1353009"/>
    <lineage>
        <taxon>Eukaryota</taxon>
        <taxon>Fungi</taxon>
        <taxon>Dikarya</taxon>
        <taxon>Basidiomycota</taxon>
        <taxon>Agaricomycotina</taxon>
        <taxon>Agaricomycetes</taxon>
        <taxon>Polyporales</taxon>
        <taxon>Polyporaceae</taxon>
        <taxon>Trametes</taxon>
    </lineage>
</organism>
<dbReference type="Proteomes" id="UP000193067">
    <property type="component" value="Unassembled WGS sequence"/>
</dbReference>
<protein>
    <submittedName>
        <fullName evidence="2">Uncharacterized protein</fullName>
    </submittedName>
</protein>
<evidence type="ECO:0000313" key="3">
    <source>
        <dbReference type="Proteomes" id="UP000193067"/>
    </source>
</evidence>
<dbReference type="OrthoDB" id="2758729at2759"/>
<keyword evidence="3" id="KW-1185">Reference proteome</keyword>
<feature type="compositionally biased region" description="Acidic residues" evidence="1">
    <location>
        <begin position="326"/>
        <end position="337"/>
    </location>
</feature>
<name>A0A1Y2IJ18_TRAC3</name>
<feature type="region of interest" description="Disordered" evidence="1">
    <location>
        <begin position="224"/>
        <end position="278"/>
    </location>
</feature>
<dbReference type="EMBL" id="KZ084113">
    <property type="protein sequence ID" value="OSD01160.1"/>
    <property type="molecule type" value="Genomic_DNA"/>
</dbReference>